<proteinExistence type="predicted"/>
<name>A0AAN8FC86_TRICO</name>
<evidence type="ECO:0000313" key="2">
    <source>
        <dbReference type="Proteomes" id="UP001331761"/>
    </source>
</evidence>
<accession>A0AAN8FC86</accession>
<dbReference type="AlphaFoldDB" id="A0AAN8FC86"/>
<feature type="non-terminal residue" evidence="1">
    <location>
        <position position="1"/>
    </location>
</feature>
<protein>
    <submittedName>
        <fullName evidence="1">Uncharacterized protein</fullName>
    </submittedName>
</protein>
<comment type="caution">
    <text evidence="1">The sequence shown here is derived from an EMBL/GenBank/DDBJ whole genome shotgun (WGS) entry which is preliminary data.</text>
</comment>
<dbReference type="EMBL" id="WIXE01017886">
    <property type="protein sequence ID" value="KAK5971367.1"/>
    <property type="molecule type" value="Genomic_DNA"/>
</dbReference>
<reference evidence="1 2" key="1">
    <citation type="submission" date="2019-10" db="EMBL/GenBank/DDBJ databases">
        <title>Assembly and Annotation for the nematode Trichostrongylus colubriformis.</title>
        <authorList>
            <person name="Martin J."/>
        </authorList>
    </citation>
    <scope>NUCLEOTIDE SEQUENCE [LARGE SCALE GENOMIC DNA]</scope>
    <source>
        <strain evidence="1">G859</strain>
        <tissue evidence="1">Whole worm</tissue>
    </source>
</reference>
<evidence type="ECO:0000313" key="1">
    <source>
        <dbReference type="EMBL" id="KAK5971367.1"/>
    </source>
</evidence>
<keyword evidence="2" id="KW-1185">Reference proteome</keyword>
<dbReference type="Proteomes" id="UP001331761">
    <property type="component" value="Unassembled WGS sequence"/>
</dbReference>
<sequence length="153" mass="16385">CTLNVQCFSHPRSGPGTGQPIATLQPDSTSTATHERVTHIIPIQQGSVPTQTQTVIANVPSLAQPRVVQATQVVQKQNDNTFRFAQMGSGGQFTVAPPNERTPTKGTPMVMKTAGTAHVAFWVAVIPQETAVRTMVRSSCALSLQYAIFLRSA</sequence>
<gene>
    <name evidence="1" type="ORF">GCK32_018092</name>
</gene>
<organism evidence="1 2">
    <name type="scientific">Trichostrongylus colubriformis</name>
    <name type="common">Black scour worm</name>
    <dbReference type="NCBI Taxonomy" id="6319"/>
    <lineage>
        <taxon>Eukaryota</taxon>
        <taxon>Metazoa</taxon>
        <taxon>Ecdysozoa</taxon>
        <taxon>Nematoda</taxon>
        <taxon>Chromadorea</taxon>
        <taxon>Rhabditida</taxon>
        <taxon>Rhabditina</taxon>
        <taxon>Rhabditomorpha</taxon>
        <taxon>Strongyloidea</taxon>
        <taxon>Trichostrongylidae</taxon>
        <taxon>Trichostrongylus</taxon>
    </lineage>
</organism>